<comment type="caution">
    <text evidence="8">The sequence shown here is derived from an EMBL/GenBank/DDBJ whole genome shotgun (WGS) entry which is preliminary data.</text>
</comment>
<dbReference type="PANTHER" id="PTHR13218:SF8">
    <property type="entry name" value="TRANSCRIPTION INITIATION FACTOR TFIID SUBUNIT 11"/>
    <property type="match status" value="1"/>
</dbReference>
<keyword evidence="9" id="KW-1185">Reference proteome</keyword>
<dbReference type="GO" id="GO:0005669">
    <property type="term" value="C:transcription factor TFIID complex"/>
    <property type="evidence" value="ECO:0007669"/>
    <property type="project" value="InterPro"/>
</dbReference>
<feature type="region of interest" description="Disordered" evidence="6">
    <location>
        <begin position="1"/>
        <end position="108"/>
    </location>
</feature>
<dbReference type="CDD" id="cd08048">
    <property type="entry name" value="HFD_TAF11"/>
    <property type="match status" value="1"/>
</dbReference>
<reference evidence="8" key="1">
    <citation type="submission" date="2020-05" db="EMBL/GenBank/DDBJ databases">
        <title>Phylogenomic resolution of chytrid fungi.</title>
        <authorList>
            <person name="Stajich J.E."/>
            <person name="Amses K."/>
            <person name="Simmons R."/>
            <person name="Seto K."/>
            <person name="Myers J."/>
            <person name="Bonds A."/>
            <person name="Quandt C.A."/>
            <person name="Barry K."/>
            <person name="Liu P."/>
            <person name="Grigoriev I."/>
            <person name="Longcore J.E."/>
            <person name="James T.Y."/>
        </authorList>
    </citation>
    <scope>NUCLEOTIDE SEQUENCE</scope>
    <source>
        <strain evidence="8">JEL0318</strain>
    </source>
</reference>
<protein>
    <submittedName>
        <fullName evidence="8">Transcription initiation factor TFIID subunit 11</fullName>
    </submittedName>
</protein>
<dbReference type="EMBL" id="JADGJD010001176">
    <property type="protein sequence ID" value="KAJ3046394.1"/>
    <property type="molecule type" value="Genomic_DNA"/>
</dbReference>
<dbReference type="InterPro" id="IPR045127">
    <property type="entry name" value="TAF11-like"/>
</dbReference>
<keyword evidence="4" id="KW-0804">Transcription</keyword>
<evidence type="ECO:0000313" key="8">
    <source>
        <dbReference type="EMBL" id="KAJ3046394.1"/>
    </source>
</evidence>
<comment type="similarity">
    <text evidence="2">Belongs to the TAF11 family.</text>
</comment>
<dbReference type="GO" id="GO:0046982">
    <property type="term" value="F:protein heterodimerization activity"/>
    <property type="evidence" value="ECO:0007669"/>
    <property type="project" value="InterPro"/>
</dbReference>
<keyword evidence="5" id="KW-0539">Nucleus</keyword>
<evidence type="ECO:0000256" key="2">
    <source>
        <dbReference type="ARBA" id="ARBA00009788"/>
    </source>
</evidence>
<accession>A0AAD5WYL4</accession>
<dbReference type="AlphaFoldDB" id="A0AAD5WYL4"/>
<evidence type="ECO:0000256" key="6">
    <source>
        <dbReference type="SAM" id="MobiDB-lite"/>
    </source>
</evidence>
<keyword evidence="3" id="KW-0805">Transcription regulation</keyword>
<dbReference type="SUPFAM" id="SSF47113">
    <property type="entry name" value="Histone-fold"/>
    <property type="match status" value="1"/>
</dbReference>
<feature type="domain" description="TAFII28-like protein" evidence="7">
    <location>
        <begin position="120"/>
        <end position="204"/>
    </location>
</feature>
<name>A0AAD5WYL4_9FUNG</name>
<feature type="compositionally biased region" description="Basic and acidic residues" evidence="6">
    <location>
        <begin position="82"/>
        <end position="95"/>
    </location>
</feature>
<dbReference type="InterPro" id="IPR009072">
    <property type="entry name" value="Histone-fold"/>
</dbReference>
<dbReference type="GO" id="GO:0051123">
    <property type="term" value="P:RNA polymerase II preinitiation complex assembly"/>
    <property type="evidence" value="ECO:0007669"/>
    <property type="project" value="InterPro"/>
</dbReference>
<dbReference type="Gene3D" id="1.10.20.10">
    <property type="entry name" value="Histone, subunit A"/>
    <property type="match status" value="1"/>
</dbReference>
<dbReference type="Pfam" id="PF04719">
    <property type="entry name" value="TAFII28"/>
    <property type="match status" value="1"/>
</dbReference>
<organism evidence="8 9">
    <name type="scientific">Rhizophlyctis rosea</name>
    <dbReference type="NCBI Taxonomy" id="64517"/>
    <lineage>
        <taxon>Eukaryota</taxon>
        <taxon>Fungi</taxon>
        <taxon>Fungi incertae sedis</taxon>
        <taxon>Chytridiomycota</taxon>
        <taxon>Chytridiomycota incertae sedis</taxon>
        <taxon>Chytridiomycetes</taxon>
        <taxon>Rhizophlyctidales</taxon>
        <taxon>Rhizophlyctidaceae</taxon>
        <taxon>Rhizophlyctis</taxon>
    </lineage>
</organism>
<evidence type="ECO:0000256" key="4">
    <source>
        <dbReference type="ARBA" id="ARBA00023163"/>
    </source>
</evidence>
<feature type="compositionally biased region" description="Low complexity" evidence="6">
    <location>
        <begin position="25"/>
        <end position="38"/>
    </location>
</feature>
<evidence type="ECO:0000256" key="1">
    <source>
        <dbReference type="ARBA" id="ARBA00004123"/>
    </source>
</evidence>
<proteinExistence type="inferred from homology"/>
<evidence type="ECO:0000259" key="7">
    <source>
        <dbReference type="Pfam" id="PF04719"/>
    </source>
</evidence>
<sequence length="222" mass="24853">MDTPQPQPKKRRISTATPSRLPKVTRTPSSSSATPTSRRTLKNPGKSKLSQTILPDDPNDRSSPGLDDAEVSDLMPVPKSSGQDDHHEGEERVDREDEAYDSANFNKNRPREDKAAIAALMRTFTPEQSARWSAYRQGKFSKESVKKLFGNMMGKPIPDNGAIIAGSCGKMFVGQITEIACEVMKEWGDDGPIRPDHLREAFRRYQADTGQIKSRTYKKRLF</sequence>
<evidence type="ECO:0000256" key="5">
    <source>
        <dbReference type="ARBA" id="ARBA00023242"/>
    </source>
</evidence>
<dbReference type="InterPro" id="IPR006809">
    <property type="entry name" value="TAFII28_dom"/>
</dbReference>
<gene>
    <name evidence="8" type="primary">TAF11</name>
    <name evidence="8" type="ORF">HK097_000896</name>
</gene>
<dbReference type="GO" id="GO:0016251">
    <property type="term" value="F:RNA polymerase II general transcription initiation factor activity"/>
    <property type="evidence" value="ECO:0007669"/>
    <property type="project" value="TreeGrafter"/>
</dbReference>
<evidence type="ECO:0000256" key="3">
    <source>
        <dbReference type="ARBA" id="ARBA00023015"/>
    </source>
</evidence>
<evidence type="ECO:0000313" key="9">
    <source>
        <dbReference type="Proteomes" id="UP001212841"/>
    </source>
</evidence>
<dbReference type="PANTHER" id="PTHR13218">
    <property type="entry name" value="TRANSCRIPTION INITIATION FACTOR TFIID SUBUNIT 11-RELATED"/>
    <property type="match status" value="1"/>
</dbReference>
<comment type="subcellular location">
    <subcellularLocation>
        <location evidence="1">Nucleus</location>
    </subcellularLocation>
</comment>
<dbReference type="Proteomes" id="UP001212841">
    <property type="component" value="Unassembled WGS sequence"/>
</dbReference>